<dbReference type="CDD" id="cd02440">
    <property type="entry name" value="AdoMet_MTases"/>
    <property type="match status" value="1"/>
</dbReference>
<dbReference type="GO" id="GO:0008757">
    <property type="term" value="F:S-adenosylmethionine-dependent methyltransferase activity"/>
    <property type="evidence" value="ECO:0007669"/>
    <property type="project" value="TreeGrafter"/>
</dbReference>
<dbReference type="InterPro" id="IPR029063">
    <property type="entry name" value="SAM-dependent_MTases_sf"/>
</dbReference>
<sequence>MSRKTLSLDERLNNYLFAAGVREPELARTLREETATHPESNMQIAPEQGQFLDFLIRSLGVRRAIEVGTYTGYSALITALALPADGELIACDINAEWTAIAQRYWSQAGVANRIQLHLRPAQETLQALIDSGQSGSFDFAFIDADKTAYPAYFEGCLELLRPGGVIAIDNTLWSGQVADPAVTDPDTVALRAFNTARRSDERIDLCLLPLADGLTLARKRA</sequence>
<dbReference type="RefSeq" id="WP_135282514.1">
    <property type="nucleotide sequence ID" value="NZ_SRIO01000016.1"/>
</dbReference>
<proteinExistence type="predicted"/>
<keyword evidence="2 4" id="KW-0808">Transferase</keyword>
<name>A0A4Z0F8D6_9GAMM</name>
<evidence type="ECO:0000313" key="4">
    <source>
        <dbReference type="EMBL" id="TFZ81745.1"/>
    </source>
</evidence>
<dbReference type="GO" id="GO:0032259">
    <property type="term" value="P:methylation"/>
    <property type="evidence" value="ECO:0007669"/>
    <property type="project" value="UniProtKB-KW"/>
</dbReference>
<dbReference type="InterPro" id="IPR050362">
    <property type="entry name" value="Cation-dep_OMT"/>
</dbReference>
<keyword evidence="3" id="KW-0949">S-adenosyl-L-methionine</keyword>
<protein>
    <submittedName>
        <fullName evidence="4">SAM-dependent methyltransferase</fullName>
    </submittedName>
</protein>
<dbReference type="SUPFAM" id="SSF53335">
    <property type="entry name" value="S-adenosyl-L-methionine-dependent methyltransferases"/>
    <property type="match status" value="1"/>
</dbReference>
<dbReference type="AlphaFoldDB" id="A0A4Z0F8D6"/>
<dbReference type="EMBL" id="SRIO01000016">
    <property type="protein sequence ID" value="TFZ81745.1"/>
    <property type="molecule type" value="Genomic_DNA"/>
</dbReference>
<dbReference type="OrthoDB" id="9799672at2"/>
<dbReference type="PROSITE" id="PS51682">
    <property type="entry name" value="SAM_OMT_I"/>
    <property type="match status" value="1"/>
</dbReference>
<dbReference type="GO" id="GO:0008171">
    <property type="term" value="F:O-methyltransferase activity"/>
    <property type="evidence" value="ECO:0007669"/>
    <property type="project" value="InterPro"/>
</dbReference>
<dbReference type="InterPro" id="IPR002935">
    <property type="entry name" value="SAM_O-MeTrfase"/>
</dbReference>
<dbReference type="Gene3D" id="3.40.50.150">
    <property type="entry name" value="Vaccinia Virus protein VP39"/>
    <property type="match status" value="1"/>
</dbReference>
<accession>A0A4Z0F8D6</accession>
<evidence type="ECO:0000313" key="5">
    <source>
        <dbReference type="Proteomes" id="UP000297890"/>
    </source>
</evidence>
<keyword evidence="1 4" id="KW-0489">Methyltransferase</keyword>
<evidence type="ECO:0000256" key="2">
    <source>
        <dbReference type="ARBA" id="ARBA00022679"/>
    </source>
</evidence>
<organism evidence="4 5">
    <name type="scientific">Candidatus Macondimonas diazotrophica</name>
    <dbReference type="NCBI Taxonomy" id="2305248"/>
    <lineage>
        <taxon>Bacteria</taxon>
        <taxon>Pseudomonadati</taxon>
        <taxon>Pseudomonadota</taxon>
        <taxon>Gammaproteobacteria</taxon>
        <taxon>Chromatiales</taxon>
        <taxon>Ectothiorhodospiraceae</taxon>
        <taxon>Candidatus Macondimonas</taxon>
    </lineage>
</organism>
<gene>
    <name evidence="4" type="ORF">E4680_11260</name>
</gene>
<evidence type="ECO:0000256" key="3">
    <source>
        <dbReference type="ARBA" id="ARBA00022691"/>
    </source>
</evidence>
<dbReference type="Proteomes" id="UP000297890">
    <property type="component" value="Unassembled WGS sequence"/>
</dbReference>
<evidence type="ECO:0000256" key="1">
    <source>
        <dbReference type="ARBA" id="ARBA00022603"/>
    </source>
</evidence>
<dbReference type="PANTHER" id="PTHR10509">
    <property type="entry name" value="O-METHYLTRANSFERASE-RELATED"/>
    <property type="match status" value="1"/>
</dbReference>
<dbReference type="PANTHER" id="PTHR10509:SF14">
    <property type="entry name" value="CAFFEOYL-COA O-METHYLTRANSFERASE 3-RELATED"/>
    <property type="match status" value="1"/>
</dbReference>
<keyword evidence="5" id="KW-1185">Reference proteome</keyword>
<comment type="caution">
    <text evidence="4">The sequence shown here is derived from an EMBL/GenBank/DDBJ whole genome shotgun (WGS) entry which is preliminary data.</text>
</comment>
<dbReference type="Pfam" id="PF01596">
    <property type="entry name" value="Methyltransf_3"/>
    <property type="match status" value="1"/>
</dbReference>
<reference evidence="4 5" key="1">
    <citation type="journal article" date="2019" name="ISME J.">
        <title>Candidatus Macondimonas diazotrophica, a novel gammaproteobacterial genus dominating crude-oil-contaminated coastal sediments.</title>
        <authorList>
            <person name="Karthikeyan S."/>
            <person name="Konstantinidis K."/>
        </authorList>
    </citation>
    <scope>NUCLEOTIDE SEQUENCE [LARGE SCALE GENOMIC DNA]</scope>
    <source>
        <strain evidence="4 5">KTK01</strain>
    </source>
</reference>